<organism evidence="1 4">
    <name type="scientific">Pyrobaculum aerophilum</name>
    <dbReference type="NCBI Taxonomy" id="13773"/>
    <lineage>
        <taxon>Archaea</taxon>
        <taxon>Thermoproteota</taxon>
        <taxon>Thermoprotei</taxon>
        <taxon>Thermoproteales</taxon>
        <taxon>Thermoproteaceae</taxon>
        <taxon>Pyrobaculum</taxon>
    </lineage>
</organism>
<dbReference type="SUPFAM" id="SSF52540">
    <property type="entry name" value="P-loop containing nucleoside triphosphate hydrolases"/>
    <property type="match status" value="1"/>
</dbReference>
<dbReference type="EMBL" id="NMUF01000022">
    <property type="protein sequence ID" value="RFA97759.1"/>
    <property type="molecule type" value="Genomic_DNA"/>
</dbReference>
<evidence type="ECO:0000313" key="3">
    <source>
        <dbReference type="Proteomes" id="UP000256877"/>
    </source>
</evidence>
<gene>
    <name evidence="1" type="ORF">CGL51_13730</name>
    <name evidence="2" type="ORF">CGL52_08410</name>
</gene>
<name>A0A371QUC7_9CREN</name>
<comment type="caution">
    <text evidence="1">The sequence shown here is derived from an EMBL/GenBank/DDBJ whole genome shotgun (WGS) entry which is preliminary data.</text>
</comment>
<dbReference type="GO" id="GO:0016887">
    <property type="term" value="F:ATP hydrolysis activity"/>
    <property type="evidence" value="ECO:0007669"/>
    <property type="project" value="TreeGrafter"/>
</dbReference>
<reference evidence="3 4" key="1">
    <citation type="submission" date="2017-07" db="EMBL/GenBank/DDBJ databases">
        <title>Draft genome sequence of aerobic hyperthermophilic archaea, Pyrobaculum aerophilum YKB31 and YKB32.</title>
        <authorList>
            <person name="Mochizuki T."/>
            <person name="Berliner A.J."/>
            <person name="Yoshida-Takashima Y."/>
            <person name="Takaki Y."/>
            <person name="Nunoura T."/>
            <person name="Takai K."/>
        </authorList>
    </citation>
    <scope>NUCLEOTIDE SEQUENCE [LARGE SCALE GENOMIC DNA]</scope>
    <source>
        <strain evidence="1 4">YKB31</strain>
        <strain evidence="2 3">YKB32</strain>
    </source>
</reference>
<sequence>MRGVKTVVVTSLDGGVGKTTIASVLAVKKGFTLLVDMDWEKADLSQLFRVPKKPGWVAPYLKGGMPYVHRVSPLLYVMPGYEAYELYQRFGDDVVGDFEEAVLEWAENVPKFLAKLRIPVDTVIIDTTAALRVEVLSKLQQLGTYNIFMADRRLISRISDIKAEQYRRYMAYSSLVVVNQLEKDEMKIARKITPVTIRRVAIRDYYGESIANDILKDRENRKSIDHILTRIKSV</sequence>
<dbReference type="GO" id="GO:0005524">
    <property type="term" value="F:ATP binding"/>
    <property type="evidence" value="ECO:0007669"/>
    <property type="project" value="TreeGrafter"/>
</dbReference>
<dbReference type="GO" id="GO:0009898">
    <property type="term" value="C:cytoplasmic side of plasma membrane"/>
    <property type="evidence" value="ECO:0007669"/>
    <property type="project" value="TreeGrafter"/>
</dbReference>
<dbReference type="GO" id="GO:0051782">
    <property type="term" value="P:negative regulation of cell division"/>
    <property type="evidence" value="ECO:0007669"/>
    <property type="project" value="TreeGrafter"/>
</dbReference>
<dbReference type="Proteomes" id="UP000256877">
    <property type="component" value="Unassembled WGS sequence"/>
</dbReference>
<dbReference type="PANTHER" id="PTHR43384">
    <property type="entry name" value="SEPTUM SITE-DETERMINING PROTEIN MIND HOMOLOG, CHLOROPLASTIC-RELATED"/>
    <property type="match status" value="1"/>
</dbReference>
<proteinExistence type="predicted"/>
<dbReference type="GO" id="GO:0005829">
    <property type="term" value="C:cytosol"/>
    <property type="evidence" value="ECO:0007669"/>
    <property type="project" value="TreeGrafter"/>
</dbReference>
<evidence type="ECO:0000313" key="2">
    <source>
        <dbReference type="EMBL" id="RFA97759.1"/>
    </source>
</evidence>
<accession>A0A371QUC7</accession>
<dbReference type="AlphaFoldDB" id="A0A371QUC7"/>
<dbReference type="InterPro" id="IPR027417">
    <property type="entry name" value="P-loop_NTPase"/>
</dbReference>
<evidence type="ECO:0000313" key="1">
    <source>
        <dbReference type="EMBL" id="RFA93037.1"/>
    </source>
</evidence>
<dbReference type="Gene3D" id="3.40.50.300">
    <property type="entry name" value="P-loop containing nucleotide triphosphate hydrolases"/>
    <property type="match status" value="1"/>
</dbReference>
<dbReference type="OrthoDB" id="26046at2157"/>
<evidence type="ECO:0000313" key="4">
    <source>
        <dbReference type="Proteomes" id="UP000257123"/>
    </source>
</evidence>
<dbReference type="Proteomes" id="UP000257123">
    <property type="component" value="Unassembled WGS sequence"/>
</dbReference>
<dbReference type="InterPro" id="IPR050625">
    <property type="entry name" value="ParA/MinD_ATPase"/>
</dbReference>
<dbReference type="RefSeq" id="WP_116422112.1">
    <property type="nucleotide sequence ID" value="NZ_NMUE01000074.1"/>
</dbReference>
<dbReference type="PANTHER" id="PTHR43384:SF10">
    <property type="entry name" value="ATPASE INVOLVED IN CHROMOSOME PARTITIONING, PARA_MIND FAMILY"/>
    <property type="match status" value="1"/>
</dbReference>
<dbReference type="EMBL" id="NMUE01000074">
    <property type="protein sequence ID" value="RFA93037.1"/>
    <property type="molecule type" value="Genomic_DNA"/>
</dbReference>
<protein>
    <submittedName>
        <fullName evidence="1">ATPase</fullName>
    </submittedName>
</protein>